<dbReference type="GO" id="GO:0009097">
    <property type="term" value="P:isoleucine biosynthetic process"/>
    <property type="evidence" value="ECO:0007669"/>
    <property type="project" value="TreeGrafter"/>
</dbReference>
<dbReference type="GO" id="GO:0030976">
    <property type="term" value="F:thiamine pyrophosphate binding"/>
    <property type="evidence" value="ECO:0007669"/>
    <property type="project" value="InterPro"/>
</dbReference>
<dbReference type="Proteomes" id="UP000703893">
    <property type="component" value="Unassembled WGS sequence"/>
</dbReference>
<feature type="domain" description="Thiamine pyrophosphate enzyme TPP-binding" evidence="2">
    <location>
        <begin position="35"/>
        <end position="189"/>
    </location>
</feature>
<dbReference type="Pfam" id="PF02775">
    <property type="entry name" value="TPP_enzyme_C"/>
    <property type="match status" value="1"/>
</dbReference>
<dbReference type="GO" id="GO:0003984">
    <property type="term" value="F:acetolactate synthase activity"/>
    <property type="evidence" value="ECO:0007669"/>
    <property type="project" value="TreeGrafter"/>
</dbReference>
<proteinExistence type="inferred from homology"/>
<dbReference type="GO" id="GO:0005948">
    <property type="term" value="C:acetolactate synthase complex"/>
    <property type="evidence" value="ECO:0007669"/>
    <property type="project" value="TreeGrafter"/>
</dbReference>
<dbReference type="InterPro" id="IPR011766">
    <property type="entry name" value="TPP_enzyme_TPP-bd"/>
</dbReference>
<dbReference type="InterPro" id="IPR029061">
    <property type="entry name" value="THDP-binding"/>
</dbReference>
<evidence type="ECO:0000313" key="3">
    <source>
        <dbReference type="EMBL" id="MBM3276446.1"/>
    </source>
</evidence>
<dbReference type="PANTHER" id="PTHR18968">
    <property type="entry name" value="THIAMINE PYROPHOSPHATE ENZYMES"/>
    <property type="match status" value="1"/>
</dbReference>
<protein>
    <submittedName>
        <fullName evidence="3">Thiamine pyrophosphate-binding protein</fullName>
    </submittedName>
</protein>
<dbReference type="EMBL" id="VGJX01001030">
    <property type="protein sequence ID" value="MBM3276446.1"/>
    <property type="molecule type" value="Genomic_DNA"/>
</dbReference>
<comment type="similarity">
    <text evidence="1">Belongs to the TPP enzyme family.</text>
</comment>
<gene>
    <name evidence="3" type="ORF">FJZ00_14925</name>
</gene>
<dbReference type="Gene3D" id="3.40.50.970">
    <property type="match status" value="1"/>
</dbReference>
<dbReference type="PANTHER" id="PTHR18968:SF13">
    <property type="entry name" value="ACETOLACTATE SYNTHASE CATALYTIC SUBUNIT, MITOCHONDRIAL"/>
    <property type="match status" value="1"/>
</dbReference>
<name>A0A937X5H0_9BACT</name>
<dbReference type="InterPro" id="IPR045229">
    <property type="entry name" value="TPP_enz"/>
</dbReference>
<dbReference type="GO" id="GO:0009099">
    <property type="term" value="P:L-valine biosynthetic process"/>
    <property type="evidence" value="ECO:0007669"/>
    <property type="project" value="TreeGrafter"/>
</dbReference>
<dbReference type="GO" id="GO:0050660">
    <property type="term" value="F:flavin adenine dinucleotide binding"/>
    <property type="evidence" value="ECO:0007669"/>
    <property type="project" value="TreeGrafter"/>
</dbReference>
<organism evidence="3 4">
    <name type="scientific">Candidatus Tanganyikabacteria bacterium</name>
    <dbReference type="NCBI Taxonomy" id="2961651"/>
    <lineage>
        <taxon>Bacteria</taxon>
        <taxon>Bacillati</taxon>
        <taxon>Candidatus Sericytochromatia</taxon>
        <taxon>Candidatus Tanganyikabacteria</taxon>
    </lineage>
</organism>
<comment type="caution">
    <text evidence="3">The sequence shown here is derived from an EMBL/GenBank/DDBJ whole genome shotgun (WGS) entry which is preliminary data.</text>
</comment>
<sequence>LNKVRFADVQPATISRALWEARKFLDRDAIVVTGAGLPQSQVYQEFPVYGPRQHITSGGFSTMGFTVPGAIGAKLAAPGRQVLGVAGDGDFLQTCQELGMAVQYDIPVVYLVLNNFGWQSIKNLQTNAYGPERVIATPFEKKDGTPYSPHIADLARSFGCYAERVENAEELARALRRAFNEGKPAVVEVLVNREPPWCGLTATGWWDVPVPQYLESKRAAYDKARAEEVLH</sequence>
<evidence type="ECO:0000256" key="1">
    <source>
        <dbReference type="ARBA" id="ARBA00007812"/>
    </source>
</evidence>
<feature type="non-terminal residue" evidence="3">
    <location>
        <position position="1"/>
    </location>
</feature>
<dbReference type="AlphaFoldDB" id="A0A937X5H0"/>
<reference evidence="3 4" key="1">
    <citation type="submission" date="2019-03" db="EMBL/GenBank/DDBJ databases">
        <title>Lake Tanganyika Metagenome-Assembled Genomes (MAGs).</title>
        <authorList>
            <person name="Tran P."/>
        </authorList>
    </citation>
    <scope>NUCLEOTIDE SEQUENCE [LARGE SCALE GENOMIC DNA]</scope>
    <source>
        <strain evidence="3">K_DeepCast_65m_m2_236</strain>
    </source>
</reference>
<dbReference type="SUPFAM" id="SSF52518">
    <property type="entry name" value="Thiamin diphosphate-binding fold (THDP-binding)"/>
    <property type="match status" value="1"/>
</dbReference>
<accession>A0A937X5H0</accession>
<evidence type="ECO:0000259" key="2">
    <source>
        <dbReference type="Pfam" id="PF02775"/>
    </source>
</evidence>
<evidence type="ECO:0000313" key="4">
    <source>
        <dbReference type="Proteomes" id="UP000703893"/>
    </source>
</evidence>